<dbReference type="InterPro" id="IPR003731">
    <property type="entry name" value="Di-Nase_FeMo-co_biosynth"/>
</dbReference>
<dbReference type="SUPFAM" id="SSF160240">
    <property type="entry name" value="Cation efflux protein cytoplasmic domain-like"/>
    <property type="match status" value="1"/>
</dbReference>
<dbReference type="Gene3D" id="3.30.70.1350">
    <property type="entry name" value="Cation efflux protein, cytoplasmic domain"/>
    <property type="match status" value="1"/>
</dbReference>
<dbReference type="OrthoDB" id="9806522at2"/>
<dbReference type="EMBL" id="QLNI01000030">
    <property type="protein sequence ID" value="RAM01193.1"/>
    <property type="molecule type" value="Genomic_DNA"/>
</dbReference>
<dbReference type="SUPFAM" id="SSF53146">
    <property type="entry name" value="Nitrogenase accessory factor-like"/>
    <property type="match status" value="1"/>
</dbReference>
<reference evidence="5 8" key="2">
    <citation type="submission" date="2019-02" db="EMBL/GenBank/DDBJ databases">
        <title>Complete genome sequence of Desulfobacter hydrogenophilus AcRS1.</title>
        <authorList>
            <person name="Marietou A."/>
            <person name="Lund M.B."/>
            <person name="Marshall I.P.G."/>
            <person name="Schreiber L."/>
            <person name="Jorgensen B."/>
        </authorList>
    </citation>
    <scope>NUCLEOTIDE SEQUENCE [LARGE SCALE GENOMIC DNA]</scope>
    <source>
        <strain evidence="5 8">AcRS1</strain>
    </source>
</reference>
<keyword evidence="2" id="KW-0472">Membrane</keyword>
<evidence type="ECO:0000259" key="3">
    <source>
        <dbReference type="Pfam" id="PF02579"/>
    </source>
</evidence>
<evidence type="ECO:0000256" key="2">
    <source>
        <dbReference type="SAM" id="Phobius"/>
    </source>
</evidence>
<evidence type="ECO:0000313" key="5">
    <source>
        <dbReference type="EMBL" id="QBH12293.1"/>
    </source>
</evidence>
<dbReference type="GO" id="GO:0006882">
    <property type="term" value="P:intracellular zinc ion homeostasis"/>
    <property type="evidence" value="ECO:0007669"/>
    <property type="project" value="TreeGrafter"/>
</dbReference>
<dbReference type="InterPro" id="IPR036105">
    <property type="entry name" value="DiNase_FeMo-co_biosyn_sf"/>
</dbReference>
<reference evidence="6 7" key="1">
    <citation type="submission" date="2018-06" db="EMBL/GenBank/DDBJ databases">
        <title>Complete Genome Sequence of Desulfobacter hydrogenophilus (DSM3380).</title>
        <authorList>
            <person name="Marietou A."/>
            <person name="Schreiber L."/>
            <person name="Marshall I."/>
            <person name="Jorgensen B."/>
        </authorList>
    </citation>
    <scope>NUCLEOTIDE SEQUENCE [LARGE SCALE GENOMIC DNA]</scope>
    <source>
        <strain evidence="6 7">DSM 3380</strain>
    </source>
</reference>
<keyword evidence="8" id="KW-1185">Reference proteome</keyword>
<feature type="domain" description="Cation efflux protein cytoplasmic" evidence="4">
    <location>
        <begin position="53"/>
        <end position="128"/>
    </location>
</feature>
<proteinExistence type="predicted"/>
<dbReference type="GO" id="GO:0015086">
    <property type="term" value="F:cadmium ion transmembrane transporter activity"/>
    <property type="evidence" value="ECO:0007669"/>
    <property type="project" value="TreeGrafter"/>
</dbReference>
<dbReference type="InterPro" id="IPR027470">
    <property type="entry name" value="Cation_efflux_CTD"/>
</dbReference>
<dbReference type="Pfam" id="PF16916">
    <property type="entry name" value="ZT_dimer"/>
    <property type="match status" value="1"/>
</dbReference>
<dbReference type="Pfam" id="PF02579">
    <property type="entry name" value="Nitro_FeMo-Co"/>
    <property type="match status" value="1"/>
</dbReference>
<dbReference type="Proteomes" id="UP000293902">
    <property type="component" value="Chromosome"/>
</dbReference>
<dbReference type="Gene3D" id="3.30.420.130">
    <property type="entry name" value="Dinitrogenase iron-molybdenum cofactor biosynthesis domain"/>
    <property type="match status" value="1"/>
</dbReference>
<evidence type="ECO:0000313" key="6">
    <source>
        <dbReference type="EMBL" id="RAM01193.1"/>
    </source>
</evidence>
<feature type="domain" description="Dinitrogenase iron-molybdenum cofactor biosynthesis" evidence="3">
    <location>
        <begin position="147"/>
        <end position="234"/>
    </location>
</feature>
<dbReference type="Proteomes" id="UP000248798">
    <property type="component" value="Unassembled WGS sequence"/>
</dbReference>
<evidence type="ECO:0000259" key="4">
    <source>
        <dbReference type="Pfam" id="PF16916"/>
    </source>
</evidence>
<protein>
    <recommendedName>
        <fullName evidence="9">Cation efflux protein cytoplasmic domain-containing protein</fullName>
    </recommendedName>
</protein>
<keyword evidence="2" id="KW-0812">Transmembrane</keyword>
<evidence type="ECO:0000313" key="7">
    <source>
        <dbReference type="Proteomes" id="UP000248798"/>
    </source>
</evidence>
<name>A0A328FDL9_9BACT</name>
<dbReference type="PANTHER" id="PTHR43840:SF15">
    <property type="entry name" value="MITOCHONDRIAL METAL TRANSPORTER 1-RELATED"/>
    <property type="match status" value="1"/>
</dbReference>
<dbReference type="GO" id="GO:0015341">
    <property type="term" value="F:zinc efflux antiporter activity"/>
    <property type="evidence" value="ECO:0007669"/>
    <property type="project" value="TreeGrafter"/>
</dbReference>
<keyword evidence="2" id="KW-1133">Transmembrane helix</keyword>
<evidence type="ECO:0000313" key="8">
    <source>
        <dbReference type="Proteomes" id="UP000293902"/>
    </source>
</evidence>
<dbReference type="InterPro" id="IPR050291">
    <property type="entry name" value="CDF_Transporter"/>
</dbReference>
<dbReference type="EMBL" id="CP036313">
    <property type="protein sequence ID" value="QBH12293.1"/>
    <property type="molecule type" value="Genomic_DNA"/>
</dbReference>
<dbReference type="GO" id="GO:0005886">
    <property type="term" value="C:plasma membrane"/>
    <property type="evidence" value="ECO:0007669"/>
    <property type="project" value="TreeGrafter"/>
</dbReference>
<gene>
    <name evidence="6" type="ORF">DO021_14730</name>
    <name evidence="5" type="ORF">EYB58_04790</name>
</gene>
<accession>A0A328FDL9</accession>
<dbReference type="GO" id="GO:0015093">
    <property type="term" value="F:ferrous iron transmembrane transporter activity"/>
    <property type="evidence" value="ECO:0007669"/>
    <property type="project" value="TreeGrafter"/>
</dbReference>
<evidence type="ECO:0000256" key="1">
    <source>
        <dbReference type="ARBA" id="ARBA00022448"/>
    </source>
</evidence>
<evidence type="ECO:0008006" key="9">
    <source>
        <dbReference type="Google" id="ProtNLM"/>
    </source>
</evidence>
<sequence>MLSSSVILAGLVGAWFGLDLDRMAAILVVLFVFKAGAGIFVDAFRVLLDASLDFETMDRVKTIILKDPRVVLINSLWGRNSGRYKFIEADIVIKARNLEKASAVSRAIEGEIKKQVFHVDHILIHYEPQKKETRTLAVPLNDDMQGLSEHFGDAPYFYIATVRDRDGTLLSEAYHRNPFAGEEKGKGIKVSEWLLEDGIDTVYTPKGFKGKGPGYVFSDAGVDVIVTRDRSLKDIRGNSQKGEDSSDLII</sequence>
<organism evidence="6 7">
    <name type="scientific">Desulfobacter hydrogenophilus</name>
    <dbReference type="NCBI Taxonomy" id="2291"/>
    <lineage>
        <taxon>Bacteria</taxon>
        <taxon>Pseudomonadati</taxon>
        <taxon>Thermodesulfobacteriota</taxon>
        <taxon>Desulfobacteria</taxon>
        <taxon>Desulfobacterales</taxon>
        <taxon>Desulfobacteraceae</taxon>
        <taxon>Desulfobacter</taxon>
    </lineage>
</organism>
<dbReference type="InterPro" id="IPR036837">
    <property type="entry name" value="Cation_efflux_CTD_sf"/>
</dbReference>
<keyword evidence="1" id="KW-0813">Transport</keyword>
<dbReference type="PANTHER" id="PTHR43840">
    <property type="entry name" value="MITOCHONDRIAL METAL TRANSPORTER 1-RELATED"/>
    <property type="match status" value="1"/>
</dbReference>
<feature type="transmembrane region" description="Helical" evidence="2">
    <location>
        <begin position="24"/>
        <end position="48"/>
    </location>
</feature>
<dbReference type="AlphaFoldDB" id="A0A328FDL9"/>